<evidence type="ECO:0000259" key="6">
    <source>
        <dbReference type="Pfam" id="PF00700"/>
    </source>
</evidence>
<keyword evidence="7" id="KW-0282">Flagellum</keyword>
<dbReference type="SUPFAM" id="SSF64518">
    <property type="entry name" value="Phase 1 flagellin"/>
    <property type="match status" value="1"/>
</dbReference>
<proteinExistence type="inferred from homology"/>
<keyword evidence="4" id="KW-0964">Secreted</keyword>
<dbReference type="RefSeq" id="WP_272748812.1">
    <property type="nucleotide sequence ID" value="NZ_JAQQKX010000011.1"/>
</dbReference>
<evidence type="ECO:0000256" key="2">
    <source>
        <dbReference type="ARBA" id="ARBA00011829"/>
    </source>
</evidence>
<dbReference type="EMBL" id="JAQQKX010000011">
    <property type="protein sequence ID" value="MDC7684339.1"/>
    <property type="molecule type" value="Genomic_DNA"/>
</dbReference>
<keyword evidence="8" id="KW-1185">Reference proteome</keyword>
<dbReference type="Pfam" id="PF00669">
    <property type="entry name" value="Flagellin_N"/>
    <property type="match status" value="1"/>
</dbReference>
<dbReference type="PANTHER" id="PTHR42792:SF2">
    <property type="entry name" value="FLAGELLIN"/>
    <property type="match status" value="1"/>
</dbReference>
<dbReference type="Pfam" id="PF00700">
    <property type="entry name" value="Flagellin_C"/>
    <property type="match status" value="1"/>
</dbReference>
<comment type="similarity">
    <text evidence="1 4">Belongs to the bacterial flagellin family.</text>
</comment>
<comment type="caution">
    <text evidence="7">The sequence shown here is derived from an EMBL/GenBank/DDBJ whole genome shotgun (WGS) entry which is preliminary data.</text>
</comment>
<accession>A0ABT5HWJ0</accession>
<dbReference type="InterPro" id="IPR001492">
    <property type="entry name" value="Flagellin"/>
</dbReference>
<evidence type="ECO:0000256" key="3">
    <source>
        <dbReference type="ARBA" id="ARBA00023143"/>
    </source>
</evidence>
<dbReference type="Proteomes" id="UP001214854">
    <property type="component" value="Unassembled WGS sequence"/>
</dbReference>
<comment type="function">
    <text evidence="4">Flagellin is the subunit protein which polymerizes to form the filaments of bacterial flagella.</text>
</comment>
<dbReference type="PANTHER" id="PTHR42792">
    <property type="entry name" value="FLAGELLIN"/>
    <property type="match status" value="1"/>
</dbReference>
<organism evidence="7 8">
    <name type="scientific">Asticcacaulis aquaticus</name>
    <dbReference type="NCBI Taxonomy" id="2984212"/>
    <lineage>
        <taxon>Bacteria</taxon>
        <taxon>Pseudomonadati</taxon>
        <taxon>Pseudomonadota</taxon>
        <taxon>Alphaproteobacteria</taxon>
        <taxon>Caulobacterales</taxon>
        <taxon>Caulobacteraceae</taxon>
        <taxon>Asticcacaulis</taxon>
    </lineage>
</organism>
<keyword evidence="7" id="KW-0966">Cell projection</keyword>
<evidence type="ECO:0000256" key="1">
    <source>
        <dbReference type="ARBA" id="ARBA00005709"/>
    </source>
</evidence>
<gene>
    <name evidence="7" type="ORF">PQU92_13710</name>
</gene>
<dbReference type="InterPro" id="IPR046358">
    <property type="entry name" value="Flagellin_C"/>
</dbReference>
<dbReference type="InterPro" id="IPR001029">
    <property type="entry name" value="Flagellin_N"/>
</dbReference>
<dbReference type="Gene3D" id="1.20.1330.10">
    <property type="entry name" value="f41 fragment of flagellin, N-terminal domain"/>
    <property type="match status" value="1"/>
</dbReference>
<name>A0ABT5HWJ0_9CAUL</name>
<sequence>MALNSVNTNFGAMVALQNLNKTNSDLQTTQNRINTGLKVASAKDNGAAYAIAQSQRSEITSLNAVQDSLSRNQSVVDVAVSAGEGISDMLAQLKEKALAASDTTLNTTSRNALNEDFKAIRDQIKKTISNASFNGVNLLDGSKTEIAALANASGGGLTVAAQKLSVGGTNSAITLSAAAVIDTVTKATAAISTLNTSIANVSASLAKLGTSSKSLSNHASFIGKLQDSLEAGVGNIVDADLAKESAKLQALQTKQQLGVQALSIANQSTSTVLSLFR</sequence>
<evidence type="ECO:0000259" key="5">
    <source>
        <dbReference type="Pfam" id="PF00669"/>
    </source>
</evidence>
<feature type="domain" description="Flagellin C-terminal" evidence="6">
    <location>
        <begin position="193"/>
        <end position="276"/>
    </location>
</feature>
<keyword evidence="7" id="KW-0969">Cilium</keyword>
<comment type="subcellular location">
    <subcellularLocation>
        <location evidence="4">Secreted</location>
    </subcellularLocation>
    <subcellularLocation>
        <location evidence="4">Bacterial flagellum</location>
    </subcellularLocation>
</comment>
<evidence type="ECO:0000313" key="7">
    <source>
        <dbReference type="EMBL" id="MDC7684339.1"/>
    </source>
</evidence>
<evidence type="ECO:0000256" key="4">
    <source>
        <dbReference type="RuleBase" id="RU362073"/>
    </source>
</evidence>
<evidence type="ECO:0000313" key="8">
    <source>
        <dbReference type="Proteomes" id="UP001214854"/>
    </source>
</evidence>
<feature type="domain" description="Flagellin N-terminal" evidence="5">
    <location>
        <begin position="6"/>
        <end position="144"/>
    </location>
</feature>
<keyword evidence="3 4" id="KW-0975">Bacterial flagellum</keyword>
<reference evidence="7 8" key="1">
    <citation type="submission" date="2023-01" db="EMBL/GenBank/DDBJ databases">
        <title>Novel species of the genus Asticcacaulis isolated from rivers.</title>
        <authorList>
            <person name="Lu H."/>
        </authorList>
    </citation>
    <scope>NUCLEOTIDE SEQUENCE [LARGE SCALE GENOMIC DNA]</scope>
    <source>
        <strain evidence="7 8">BYS171W</strain>
    </source>
</reference>
<protein>
    <recommendedName>
        <fullName evidence="4">Flagellin</fullName>
    </recommendedName>
</protein>
<comment type="subunit">
    <text evidence="2">In C.crescentus, the flagellar filament is composed of multiple flagellins of 29 kDa; 27 kDa and 25 kDa.</text>
</comment>